<reference evidence="8" key="1">
    <citation type="submission" date="2017-02" db="EMBL/GenBank/DDBJ databases">
        <authorList>
            <person name="Varghese N."/>
            <person name="Submissions S."/>
        </authorList>
    </citation>
    <scope>NUCLEOTIDE SEQUENCE [LARGE SCALE GENOMIC DNA]</scope>
    <source>
        <strain evidence="8">DSM 22720</strain>
    </source>
</reference>
<comment type="similarity">
    <text evidence="2">Belongs to the bacterial solute-binding protein 2 family.</text>
</comment>
<dbReference type="Gene3D" id="3.40.50.2300">
    <property type="match status" value="2"/>
</dbReference>
<comment type="subcellular location">
    <subcellularLocation>
        <location evidence="1">Cell envelope</location>
    </subcellularLocation>
</comment>
<dbReference type="AlphaFoldDB" id="A0A1T4VB20"/>
<evidence type="ECO:0000256" key="1">
    <source>
        <dbReference type="ARBA" id="ARBA00004196"/>
    </source>
</evidence>
<protein>
    <recommendedName>
        <fullName evidence="3">Autoinducer 2-binding periplasmic protein LuxP</fullName>
    </recommendedName>
</protein>
<keyword evidence="8" id="KW-1185">Reference proteome</keyword>
<evidence type="ECO:0000256" key="2">
    <source>
        <dbReference type="ARBA" id="ARBA00007639"/>
    </source>
</evidence>
<sequence>MNGKPSAVPWLTLMGALALTQSSVAQSTEEQGGNWYPYTVDVWTTPFDMSSPRDVMQYQSVDQAAKPWDICVSFPHLKDAYWTAVNYGVVDEAKRAGVGMQLVEAGGYTNLNIQLSQIEDCVASGADAVIIGAISYDGLNNLVKNIAKSGVPIIDIVNCMSSPDLSAKSLVSFGEMGAKIGQYLAERHQNGKAKVKVGWFPGPPGAGWVEAGNAGFQSAVKDSNIEVVETKYGDTGKEVQLKLVEDTLEAHPDLDYIVGTAVTAEAATSLLRARGMTDQIGVLSYYFTPGVYQGIKRNLILAAPTDSAVIQGRVAIDQAIRILEGQPYTQHVGPQLYVIDDTNINTFDRDSSLAPASFKPTFTVKPQ</sequence>
<dbReference type="EMBL" id="FUXU01000057">
    <property type="protein sequence ID" value="SKA61711.1"/>
    <property type="molecule type" value="Genomic_DNA"/>
</dbReference>
<dbReference type="NCBIfam" id="NF008185">
    <property type="entry name" value="PRK10936.1"/>
    <property type="match status" value="1"/>
</dbReference>
<feature type="chain" id="PRO_5013386826" description="Autoinducer 2-binding periplasmic protein LuxP" evidence="5">
    <location>
        <begin position="26"/>
        <end position="367"/>
    </location>
</feature>
<dbReference type="GO" id="GO:0030313">
    <property type="term" value="C:cell envelope"/>
    <property type="evidence" value="ECO:0007669"/>
    <property type="project" value="UniProtKB-SubCell"/>
</dbReference>
<dbReference type="GO" id="GO:0055085">
    <property type="term" value="P:transmembrane transport"/>
    <property type="evidence" value="ECO:0007669"/>
    <property type="project" value="UniProtKB-ARBA"/>
</dbReference>
<dbReference type="Pfam" id="PF13407">
    <property type="entry name" value="Peripla_BP_4"/>
    <property type="match status" value="1"/>
</dbReference>
<organism evidence="7 8">
    <name type="scientific">Enterovibrio nigricans DSM 22720</name>
    <dbReference type="NCBI Taxonomy" id="1121868"/>
    <lineage>
        <taxon>Bacteria</taxon>
        <taxon>Pseudomonadati</taxon>
        <taxon>Pseudomonadota</taxon>
        <taxon>Gammaproteobacteria</taxon>
        <taxon>Vibrionales</taxon>
        <taxon>Vibrionaceae</taxon>
        <taxon>Enterovibrio</taxon>
    </lineage>
</organism>
<dbReference type="PANTHER" id="PTHR46847:SF1">
    <property type="entry name" value="D-ALLOSE-BINDING PERIPLASMIC PROTEIN-RELATED"/>
    <property type="match status" value="1"/>
</dbReference>
<dbReference type="InterPro" id="IPR028082">
    <property type="entry name" value="Peripla_BP_I"/>
</dbReference>
<dbReference type="Proteomes" id="UP000190162">
    <property type="component" value="Unassembled WGS sequence"/>
</dbReference>
<evidence type="ECO:0000256" key="3">
    <source>
        <dbReference type="ARBA" id="ARBA00022181"/>
    </source>
</evidence>
<gene>
    <name evidence="7" type="ORF">SAMN02745132_03514</name>
</gene>
<dbReference type="RefSeq" id="WP_078753712.1">
    <property type="nucleotide sequence ID" value="NZ_FUXU01000057.1"/>
</dbReference>
<evidence type="ECO:0000256" key="4">
    <source>
        <dbReference type="ARBA" id="ARBA00022729"/>
    </source>
</evidence>
<dbReference type="PANTHER" id="PTHR46847">
    <property type="entry name" value="D-ALLOSE-BINDING PERIPLASMIC PROTEIN-RELATED"/>
    <property type="match status" value="1"/>
</dbReference>
<evidence type="ECO:0000313" key="8">
    <source>
        <dbReference type="Proteomes" id="UP000190162"/>
    </source>
</evidence>
<dbReference type="OrthoDB" id="9773673at2"/>
<accession>A0A1T4VB20</accession>
<dbReference type="SUPFAM" id="SSF53822">
    <property type="entry name" value="Periplasmic binding protein-like I"/>
    <property type="match status" value="1"/>
</dbReference>
<evidence type="ECO:0000256" key="5">
    <source>
        <dbReference type="SAM" id="SignalP"/>
    </source>
</evidence>
<name>A0A1T4VB20_9GAMM</name>
<dbReference type="CDD" id="cd06306">
    <property type="entry name" value="PBP1_TorT-like"/>
    <property type="match status" value="1"/>
</dbReference>
<dbReference type="GO" id="GO:0030246">
    <property type="term" value="F:carbohydrate binding"/>
    <property type="evidence" value="ECO:0007669"/>
    <property type="project" value="UniProtKB-ARBA"/>
</dbReference>
<proteinExistence type="inferred from homology"/>
<evidence type="ECO:0000259" key="6">
    <source>
        <dbReference type="Pfam" id="PF13407"/>
    </source>
</evidence>
<evidence type="ECO:0000313" key="7">
    <source>
        <dbReference type="EMBL" id="SKA61711.1"/>
    </source>
</evidence>
<feature type="signal peptide" evidence="5">
    <location>
        <begin position="1"/>
        <end position="25"/>
    </location>
</feature>
<feature type="domain" description="Periplasmic binding protein" evidence="6">
    <location>
        <begin position="70"/>
        <end position="326"/>
    </location>
</feature>
<dbReference type="InterPro" id="IPR025997">
    <property type="entry name" value="SBP_2_dom"/>
</dbReference>
<keyword evidence="4 5" id="KW-0732">Signal</keyword>